<keyword evidence="2" id="KW-1185">Reference proteome</keyword>
<proteinExistence type="predicted"/>
<comment type="caution">
    <text evidence="1">The sequence shown here is derived from an EMBL/GenBank/DDBJ whole genome shotgun (WGS) entry which is preliminary data.</text>
</comment>
<protein>
    <submittedName>
        <fullName evidence="1">Uncharacterized protein</fullName>
    </submittedName>
</protein>
<reference evidence="1 2" key="1">
    <citation type="journal article" date="2016" name="Genome Announc.">
        <title>Draft Whole-Genome Sequence of Trichoderma gamsii T6085, a Promising Biocontrol Agent of Fusarium Head Blight on Wheat.</title>
        <authorList>
            <person name="Baroncelli R."/>
            <person name="Zapparata A."/>
            <person name="Piaggeschi G."/>
            <person name="Sarrocco S."/>
            <person name="Vannacci G."/>
        </authorList>
    </citation>
    <scope>NUCLEOTIDE SEQUENCE [LARGE SCALE GENOMIC DNA]</scope>
    <source>
        <strain evidence="1 2">T6085</strain>
    </source>
</reference>
<dbReference type="RefSeq" id="XP_024404678.1">
    <property type="nucleotide sequence ID" value="XM_024550566.1"/>
</dbReference>
<dbReference type="EMBL" id="JPDN02000047">
    <property type="protein sequence ID" value="PON21608.1"/>
    <property type="molecule type" value="Genomic_DNA"/>
</dbReference>
<dbReference type="AlphaFoldDB" id="A0A2P4ZBD4"/>
<sequence>MLKLGENGFTPKQDIESPNWSRFITILGRLGQLFFKILLTRLVGSWLFLFGLAV</sequence>
<dbReference type="Proteomes" id="UP000054821">
    <property type="component" value="Unassembled WGS sequence"/>
</dbReference>
<evidence type="ECO:0000313" key="2">
    <source>
        <dbReference type="Proteomes" id="UP000054821"/>
    </source>
</evidence>
<evidence type="ECO:0000313" key="1">
    <source>
        <dbReference type="EMBL" id="PON21608.1"/>
    </source>
</evidence>
<accession>A0A2P4ZBD4</accession>
<gene>
    <name evidence="1" type="ORF">TGAM01_v209497</name>
</gene>
<name>A0A2P4ZBD4_9HYPO</name>
<dbReference type="GeneID" id="36347850"/>
<organism evidence="1 2">
    <name type="scientific">Trichoderma gamsii</name>
    <dbReference type="NCBI Taxonomy" id="398673"/>
    <lineage>
        <taxon>Eukaryota</taxon>
        <taxon>Fungi</taxon>
        <taxon>Dikarya</taxon>
        <taxon>Ascomycota</taxon>
        <taxon>Pezizomycotina</taxon>
        <taxon>Sordariomycetes</taxon>
        <taxon>Hypocreomycetidae</taxon>
        <taxon>Hypocreales</taxon>
        <taxon>Hypocreaceae</taxon>
        <taxon>Trichoderma</taxon>
    </lineage>
</organism>